<keyword evidence="1" id="KW-0472">Membrane</keyword>
<feature type="transmembrane region" description="Helical" evidence="1">
    <location>
        <begin position="102"/>
        <end position="127"/>
    </location>
</feature>
<sequence>MTRKWWRGFGRGVLLFLAIPLAANLLVVIVAVPSALLGPAVGIPVSIGALVLVGYPIRSVRHRRDPAARERWARKLAERQRRRRRRSVRTLRRLRRREPSRVTYREAAAECGILGFLIAMGGVAPLLSSSPPARS</sequence>
<keyword evidence="1" id="KW-1133">Transmembrane helix</keyword>
<comment type="caution">
    <text evidence="2">The sequence shown here is derived from an EMBL/GenBank/DDBJ whole genome shotgun (WGS) entry which is preliminary data.</text>
</comment>
<feature type="transmembrane region" description="Helical" evidence="1">
    <location>
        <begin position="37"/>
        <end position="57"/>
    </location>
</feature>
<evidence type="ECO:0000256" key="1">
    <source>
        <dbReference type="SAM" id="Phobius"/>
    </source>
</evidence>
<reference evidence="3" key="1">
    <citation type="journal article" date="2019" name="Int. J. Syst. Evol. Microbiol.">
        <title>The Global Catalogue of Microorganisms (GCM) 10K type strain sequencing project: providing services to taxonomists for standard genome sequencing and annotation.</title>
        <authorList>
            <consortium name="The Broad Institute Genomics Platform"/>
            <consortium name="The Broad Institute Genome Sequencing Center for Infectious Disease"/>
            <person name="Wu L."/>
            <person name="Ma J."/>
        </authorList>
    </citation>
    <scope>NUCLEOTIDE SEQUENCE [LARGE SCALE GENOMIC DNA]</scope>
    <source>
        <strain evidence="3">ZS-35-S2</strain>
    </source>
</reference>
<proteinExistence type="predicted"/>
<evidence type="ECO:0000313" key="2">
    <source>
        <dbReference type="EMBL" id="MFC6022606.1"/>
    </source>
</evidence>
<organism evidence="2 3">
    <name type="scientific">Plantactinospora solaniradicis</name>
    <dbReference type="NCBI Taxonomy" id="1723736"/>
    <lineage>
        <taxon>Bacteria</taxon>
        <taxon>Bacillati</taxon>
        <taxon>Actinomycetota</taxon>
        <taxon>Actinomycetes</taxon>
        <taxon>Micromonosporales</taxon>
        <taxon>Micromonosporaceae</taxon>
        <taxon>Plantactinospora</taxon>
    </lineage>
</organism>
<name>A0ABW1KMT6_9ACTN</name>
<accession>A0ABW1KMT6</accession>
<gene>
    <name evidence="2" type="ORF">ACFP2T_41420</name>
</gene>
<feature type="transmembrane region" description="Helical" evidence="1">
    <location>
        <begin position="12"/>
        <end position="31"/>
    </location>
</feature>
<keyword evidence="3" id="KW-1185">Reference proteome</keyword>
<dbReference type="Proteomes" id="UP001596203">
    <property type="component" value="Unassembled WGS sequence"/>
</dbReference>
<keyword evidence="1" id="KW-0812">Transmembrane</keyword>
<protein>
    <submittedName>
        <fullName evidence="2">Uncharacterized protein</fullName>
    </submittedName>
</protein>
<dbReference type="RefSeq" id="WP_377432267.1">
    <property type="nucleotide sequence ID" value="NZ_JBHSPR010000060.1"/>
</dbReference>
<evidence type="ECO:0000313" key="3">
    <source>
        <dbReference type="Proteomes" id="UP001596203"/>
    </source>
</evidence>
<dbReference type="EMBL" id="JBHSPR010000060">
    <property type="protein sequence ID" value="MFC6022606.1"/>
    <property type="molecule type" value="Genomic_DNA"/>
</dbReference>